<accession>A0A3D9KXM4</accession>
<dbReference type="Gene3D" id="1.10.10.60">
    <property type="entry name" value="Homeodomain-like"/>
    <property type="match status" value="1"/>
</dbReference>
<dbReference type="PANTHER" id="PTHR33215">
    <property type="entry name" value="PROTEIN DISTAL ANTENNA"/>
    <property type="match status" value="1"/>
</dbReference>
<dbReference type="EMBL" id="QREG01000061">
    <property type="protein sequence ID" value="RED91091.1"/>
    <property type="molecule type" value="Genomic_DNA"/>
</dbReference>
<dbReference type="InterPro" id="IPR051839">
    <property type="entry name" value="RD_transcriptional_regulator"/>
</dbReference>
<name>A0A3D9KXM4_MARFU</name>
<dbReference type="AlphaFoldDB" id="A0A3D9KXM4"/>
<dbReference type="SUPFAM" id="SSF46689">
    <property type="entry name" value="Homeodomain-like"/>
    <property type="match status" value="1"/>
</dbReference>
<protein>
    <submittedName>
        <fullName evidence="2">Transposase</fullName>
    </submittedName>
</protein>
<dbReference type="PANTHER" id="PTHR33215:SF13">
    <property type="entry name" value="PROTEIN DISTAL ANTENNA"/>
    <property type="match status" value="1"/>
</dbReference>
<proteinExistence type="predicted"/>
<feature type="coiled-coil region" evidence="1">
    <location>
        <begin position="63"/>
        <end position="90"/>
    </location>
</feature>
<dbReference type="GO" id="GO:0004803">
    <property type="term" value="F:transposase activity"/>
    <property type="evidence" value="ECO:0007669"/>
    <property type="project" value="InterPro"/>
</dbReference>
<dbReference type="Pfam" id="PF01527">
    <property type="entry name" value="HTH_Tnp_1"/>
    <property type="match status" value="1"/>
</dbReference>
<dbReference type="OrthoDB" id="884299at2"/>
<evidence type="ECO:0000256" key="1">
    <source>
        <dbReference type="SAM" id="Coils"/>
    </source>
</evidence>
<comment type="caution">
    <text evidence="2">The sequence shown here is derived from an EMBL/GenBank/DDBJ whole genome shotgun (WGS) entry which is preliminary data.</text>
</comment>
<gene>
    <name evidence="2" type="ORF">C7460_1611</name>
</gene>
<evidence type="ECO:0000313" key="2">
    <source>
        <dbReference type="EMBL" id="RED91091.1"/>
    </source>
</evidence>
<dbReference type="GO" id="GO:0003677">
    <property type="term" value="F:DNA binding"/>
    <property type="evidence" value="ECO:0007669"/>
    <property type="project" value="InterPro"/>
</dbReference>
<reference evidence="2 3" key="1">
    <citation type="submission" date="2018-07" db="EMBL/GenBank/DDBJ databases">
        <title>Genomic Encyclopedia of Type Strains, Phase IV (KMG-IV): sequencing the most valuable type-strain genomes for metagenomic binning, comparative biology and taxonomic classification.</title>
        <authorList>
            <person name="Goeker M."/>
        </authorList>
    </citation>
    <scope>NUCLEOTIDE SEQUENCE [LARGE SCALE GENOMIC DNA]</scope>
    <source>
        <strain evidence="2 3">DSM 4134</strain>
    </source>
</reference>
<evidence type="ECO:0000313" key="3">
    <source>
        <dbReference type="Proteomes" id="UP000256779"/>
    </source>
</evidence>
<dbReference type="RefSeq" id="WP_115870568.1">
    <property type="nucleotide sequence ID" value="NZ_QREG01000061.1"/>
</dbReference>
<dbReference type="Proteomes" id="UP000256779">
    <property type="component" value="Unassembled WGS sequence"/>
</dbReference>
<keyword evidence="1" id="KW-0175">Coiled coil</keyword>
<organism evidence="2 3">
    <name type="scientific">Marinoscillum furvescens DSM 4134</name>
    <dbReference type="NCBI Taxonomy" id="1122208"/>
    <lineage>
        <taxon>Bacteria</taxon>
        <taxon>Pseudomonadati</taxon>
        <taxon>Bacteroidota</taxon>
        <taxon>Cytophagia</taxon>
        <taxon>Cytophagales</taxon>
        <taxon>Reichenbachiellaceae</taxon>
        <taxon>Marinoscillum</taxon>
    </lineage>
</organism>
<dbReference type="InterPro" id="IPR002514">
    <property type="entry name" value="Transposase_8"/>
</dbReference>
<sequence>MKRERRHFDKEFKMMAVNLCLSGKPTREVADELGIRVELVTRWKREYHQYKEGSFSGHGNVNMTDEQKEIARLNKALRDAQEERDILKKAVSIFSKNDGKFSNS</sequence>
<dbReference type="GO" id="GO:0006313">
    <property type="term" value="P:DNA transposition"/>
    <property type="evidence" value="ECO:0007669"/>
    <property type="project" value="InterPro"/>
</dbReference>
<keyword evidence="3" id="KW-1185">Reference proteome</keyword>
<dbReference type="InterPro" id="IPR009057">
    <property type="entry name" value="Homeodomain-like_sf"/>
</dbReference>